<proteinExistence type="predicted"/>
<evidence type="ECO:0000256" key="1">
    <source>
        <dbReference type="SAM" id="Phobius"/>
    </source>
</evidence>
<name>A0AA92FFS8_9BACT</name>
<evidence type="ECO:0000313" key="3">
    <source>
        <dbReference type="Proteomes" id="UP000502831"/>
    </source>
</evidence>
<dbReference type="AlphaFoldDB" id="A0AA92FFS8"/>
<keyword evidence="1" id="KW-0812">Transmembrane</keyword>
<evidence type="ECO:0000313" key="2">
    <source>
        <dbReference type="EMBL" id="QIR75442.1"/>
    </source>
</evidence>
<feature type="transmembrane region" description="Helical" evidence="1">
    <location>
        <begin position="7"/>
        <end position="28"/>
    </location>
</feature>
<sequence length="141" mass="16360">MKKNKSLLLEYSILAIVNFVILSFYLHIDQINLKIPMLYSGDALPTLSFLKQIFIGEFSFFGVPESHNLSAPFMHSLGDYPTPMFADWLIIKFISLFTNDYFLGFNLFVLLSFFVNPMAMFYVLRKLRVGDTFGNSYFYSL</sequence>
<keyword evidence="1" id="KW-1133">Transmembrane helix</keyword>
<dbReference type="RefSeq" id="WP_167749476.1">
    <property type="nucleotide sequence ID" value="NZ_CP039734.2"/>
</dbReference>
<gene>
    <name evidence="2" type="ORF">FA584_04180</name>
</gene>
<feature type="transmembrane region" description="Helical" evidence="1">
    <location>
        <begin position="101"/>
        <end position="124"/>
    </location>
</feature>
<keyword evidence="1" id="KW-0472">Membrane</keyword>
<dbReference type="EMBL" id="CP039734">
    <property type="protein sequence ID" value="QIR75442.1"/>
    <property type="molecule type" value="Genomic_DNA"/>
</dbReference>
<dbReference type="Proteomes" id="UP000502831">
    <property type="component" value="Chromosome"/>
</dbReference>
<organism evidence="2 3">
    <name type="scientific">Sulfurospirillum diekertiae</name>
    <dbReference type="NCBI Taxonomy" id="1854492"/>
    <lineage>
        <taxon>Bacteria</taxon>
        <taxon>Pseudomonadati</taxon>
        <taxon>Campylobacterota</taxon>
        <taxon>Epsilonproteobacteria</taxon>
        <taxon>Campylobacterales</taxon>
        <taxon>Sulfurospirillaceae</taxon>
        <taxon>Sulfurospirillum</taxon>
    </lineage>
</organism>
<accession>A0AA92FFS8</accession>
<reference evidence="2 3" key="1">
    <citation type="journal article" date="2017" name="Environ. Sci. Technol.">
        <title>Organohalide Respiration with Chlorinated Ethenes under Low pH Conditions.</title>
        <authorList>
            <person name="Yang Y."/>
            <person name="Capiro N.L."/>
            <person name="Marcet T.F."/>
            <person name="Yan J."/>
            <person name="Pennell K.D."/>
            <person name="Loffler F.E."/>
        </authorList>
    </citation>
    <scope>NUCLEOTIDE SEQUENCE [LARGE SCALE GENOMIC DNA]</scope>
    <source>
        <strain evidence="2 3">ACSDCE</strain>
    </source>
</reference>
<protein>
    <submittedName>
        <fullName evidence="2">Uncharacterized protein</fullName>
    </submittedName>
</protein>